<dbReference type="EMBL" id="SMKZ01000017">
    <property type="protein sequence ID" value="TDE09709.1"/>
    <property type="molecule type" value="Genomic_DNA"/>
</dbReference>
<protein>
    <submittedName>
        <fullName evidence="1">Uncharacterized protein</fullName>
    </submittedName>
</protein>
<evidence type="ECO:0000313" key="2">
    <source>
        <dbReference type="Proteomes" id="UP000294739"/>
    </source>
</evidence>
<name>A0A4R5D842_9ACTN</name>
<keyword evidence="2" id="KW-1185">Reference proteome</keyword>
<sequence>MVLHVGVETDDGTSVRVGEWRQLNGDEWAPLLTEDDLVNALSESEQLRAAMLQRWAEYRPSQAERVRGLLTRRRDHGGRHTGAA</sequence>
<dbReference type="RefSeq" id="WP_131895416.1">
    <property type="nucleotide sequence ID" value="NZ_SMKZ01000017.1"/>
</dbReference>
<dbReference type="AlphaFoldDB" id="A0A4R5D842"/>
<gene>
    <name evidence="1" type="ORF">E1269_13890</name>
</gene>
<accession>A0A4R5D842</accession>
<dbReference type="InParanoid" id="A0A4R5D842"/>
<dbReference type="Proteomes" id="UP000294739">
    <property type="component" value="Unassembled WGS sequence"/>
</dbReference>
<comment type="caution">
    <text evidence="1">The sequence shown here is derived from an EMBL/GenBank/DDBJ whole genome shotgun (WGS) entry which is preliminary data.</text>
</comment>
<organism evidence="1 2">
    <name type="scientific">Jiangella asiatica</name>
    <dbReference type="NCBI Taxonomy" id="2530372"/>
    <lineage>
        <taxon>Bacteria</taxon>
        <taxon>Bacillati</taxon>
        <taxon>Actinomycetota</taxon>
        <taxon>Actinomycetes</taxon>
        <taxon>Jiangellales</taxon>
        <taxon>Jiangellaceae</taxon>
        <taxon>Jiangella</taxon>
    </lineage>
</organism>
<reference evidence="1 2" key="1">
    <citation type="submission" date="2019-03" db="EMBL/GenBank/DDBJ databases">
        <title>Draft genome sequences of novel Actinobacteria.</title>
        <authorList>
            <person name="Sahin N."/>
            <person name="Ay H."/>
            <person name="Saygin H."/>
        </authorList>
    </citation>
    <scope>NUCLEOTIDE SEQUENCE [LARGE SCALE GENOMIC DNA]</scope>
    <source>
        <strain evidence="1 2">5K138</strain>
    </source>
</reference>
<evidence type="ECO:0000313" key="1">
    <source>
        <dbReference type="EMBL" id="TDE09709.1"/>
    </source>
</evidence>
<proteinExistence type="predicted"/>